<dbReference type="Pfam" id="PF21349">
    <property type="entry name" value="RUBY_RBDX"/>
    <property type="match status" value="1"/>
</dbReference>
<keyword evidence="3" id="KW-0479">Metal-binding</keyword>
<dbReference type="InterPro" id="IPR052364">
    <property type="entry name" value="Rubrerythrin"/>
</dbReference>
<dbReference type="AlphaFoldDB" id="A0A2J8B4Y0"/>
<organism evidence="8 9">
    <name type="scientific">Mageeibacillus indolicus</name>
    <dbReference type="NCBI Taxonomy" id="884684"/>
    <lineage>
        <taxon>Bacteria</taxon>
        <taxon>Bacillati</taxon>
        <taxon>Bacillota</taxon>
        <taxon>Clostridia</taxon>
        <taxon>Eubacteriales</taxon>
        <taxon>Oscillospiraceae</taxon>
        <taxon>Mageeibacillus</taxon>
    </lineage>
</organism>
<comment type="caution">
    <text evidence="8">The sequence shown here is derived from an EMBL/GenBank/DDBJ whole genome shotgun (WGS) entry which is preliminary data.</text>
</comment>
<evidence type="ECO:0000259" key="6">
    <source>
        <dbReference type="PROSITE" id="PS50903"/>
    </source>
</evidence>
<dbReference type="Gene3D" id="2.20.28.10">
    <property type="match status" value="1"/>
</dbReference>
<dbReference type="Pfam" id="PF02915">
    <property type="entry name" value="Rubrerythrin"/>
    <property type="match status" value="1"/>
</dbReference>
<dbReference type="InterPro" id="IPR024934">
    <property type="entry name" value="Rubredoxin-like_dom"/>
</dbReference>
<sequence>MDFTNSNTKTCLMKAFAGESQARNRYTFFASVAKKEGYEQIASIFTETADNEKEHAKVFYKLLVSHFGEETLPQMVEITATFPVAYNDTAKNLAAAAAGENEEWSDMYPKFADIAEAEGYKDVARAFRAIATVEKHHEERYLKLQANVLEENVFAKEEVVAWKCRNCGYIAMGKVAPKVCPACQHPGSFFELLSDNF</sequence>
<dbReference type="InterPro" id="IPR003251">
    <property type="entry name" value="Rr_diiron-bd_dom"/>
</dbReference>
<reference evidence="9" key="1">
    <citation type="submission" date="2017-04" db="EMBL/GenBank/DDBJ databases">
        <authorList>
            <person name="Bumgarner R.E."/>
            <person name="Fredricks D.N."/>
            <person name="Srinivasan S."/>
        </authorList>
    </citation>
    <scope>NUCLEOTIDE SEQUENCE [LARGE SCALE GENOMIC DNA]</scope>
    <source>
        <strain evidence="9">KA00405</strain>
    </source>
</reference>
<dbReference type="InterPro" id="IPR012347">
    <property type="entry name" value="Ferritin-like"/>
</dbReference>
<dbReference type="InterPro" id="IPR009040">
    <property type="entry name" value="Ferritin-like_diiron"/>
</dbReference>
<evidence type="ECO:0000256" key="1">
    <source>
        <dbReference type="ARBA" id="ARBA00001965"/>
    </source>
</evidence>
<dbReference type="RefSeq" id="WP_012993274.1">
    <property type="nucleotide sequence ID" value="NZ_NBZD01000001.1"/>
</dbReference>
<protein>
    <submittedName>
        <fullName evidence="8">Rubrerythrin family protein</fullName>
    </submittedName>
</protein>
<evidence type="ECO:0000256" key="2">
    <source>
        <dbReference type="ARBA" id="ARBA00022448"/>
    </source>
</evidence>
<dbReference type="GO" id="GO:0016491">
    <property type="term" value="F:oxidoreductase activity"/>
    <property type="evidence" value="ECO:0007669"/>
    <property type="project" value="InterPro"/>
</dbReference>
<accession>A0A2J8B4Y0</accession>
<dbReference type="PANTHER" id="PTHR43865:SF1">
    <property type="entry name" value="RUBRERYTHRIN-RELATED"/>
    <property type="match status" value="1"/>
</dbReference>
<dbReference type="CDD" id="cd00729">
    <property type="entry name" value="rubredoxin_SM"/>
    <property type="match status" value="1"/>
</dbReference>
<evidence type="ECO:0000313" key="9">
    <source>
        <dbReference type="Proteomes" id="UP000236394"/>
    </source>
</evidence>
<keyword evidence="2" id="KW-0813">Transport</keyword>
<evidence type="ECO:0000259" key="7">
    <source>
        <dbReference type="PROSITE" id="PS50905"/>
    </source>
</evidence>
<dbReference type="Proteomes" id="UP000236394">
    <property type="component" value="Unassembled WGS sequence"/>
</dbReference>
<keyword evidence="4" id="KW-0249">Electron transport</keyword>
<dbReference type="NCBIfam" id="NF045767">
    <property type="entry name" value="RuberyRbr"/>
    <property type="match status" value="1"/>
</dbReference>
<dbReference type="EMBL" id="NBZD01000001">
    <property type="protein sequence ID" value="PNH19823.1"/>
    <property type="molecule type" value="Genomic_DNA"/>
</dbReference>
<dbReference type="PROSITE" id="PS50903">
    <property type="entry name" value="RUBREDOXIN_LIKE"/>
    <property type="match status" value="1"/>
</dbReference>
<name>A0A2J8B4Y0_9FIRM</name>
<dbReference type="CDD" id="cd01041">
    <property type="entry name" value="Rubrerythrin"/>
    <property type="match status" value="1"/>
</dbReference>
<comment type="cofactor">
    <cofactor evidence="1">
        <name>Fe(3+)</name>
        <dbReference type="ChEBI" id="CHEBI:29034"/>
    </cofactor>
</comment>
<proteinExistence type="predicted"/>
<dbReference type="InterPro" id="IPR048574">
    <property type="entry name" value="RUBY_RBDX"/>
</dbReference>
<dbReference type="OMA" id="YEWTEMY"/>
<dbReference type="InterPro" id="IPR009078">
    <property type="entry name" value="Ferritin-like_SF"/>
</dbReference>
<dbReference type="SUPFAM" id="SSF47240">
    <property type="entry name" value="Ferritin-like"/>
    <property type="match status" value="1"/>
</dbReference>
<feature type="domain" description="Ferritin-like diiron" evidence="7">
    <location>
        <begin position="2"/>
        <end position="152"/>
    </location>
</feature>
<gene>
    <name evidence="8" type="ORF">B7R76_02815</name>
</gene>
<dbReference type="FunFam" id="2.20.28.10:FF:000018">
    <property type="entry name" value="Rubrerythrin"/>
    <property type="match status" value="1"/>
</dbReference>
<feature type="domain" description="Rubredoxin-like" evidence="6">
    <location>
        <begin position="159"/>
        <end position="193"/>
    </location>
</feature>
<keyword evidence="5" id="KW-0408">Iron</keyword>
<dbReference type="GO" id="GO:0005506">
    <property type="term" value="F:iron ion binding"/>
    <property type="evidence" value="ECO:0007669"/>
    <property type="project" value="InterPro"/>
</dbReference>
<dbReference type="PROSITE" id="PS50905">
    <property type="entry name" value="FERRITIN_LIKE"/>
    <property type="match status" value="1"/>
</dbReference>
<dbReference type="PANTHER" id="PTHR43865">
    <property type="entry name" value="RUBRERYTHRIN-RELATED"/>
    <property type="match status" value="1"/>
</dbReference>
<evidence type="ECO:0000256" key="3">
    <source>
        <dbReference type="ARBA" id="ARBA00022723"/>
    </source>
</evidence>
<evidence type="ECO:0000256" key="5">
    <source>
        <dbReference type="ARBA" id="ARBA00023004"/>
    </source>
</evidence>
<evidence type="ECO:0000313" key="8">
    <source>
        <dbReference type="EMBL" id="PNH19823.1"/>
    </source>
</evidence>
<dbReference type="Gene3D" id="1.20.1260.10">
    <property type="match status" value="1"/>
</dbReference>
<evidence type="ECO:0000256" key="4">
    <source>
        <dbReference type="ARBA" id="ARBA00022982"/>
    </source>
</evidence>
<dbReference type="SUPFAM" id="SSF57802">
    <property type="entry name" value="Rubredoxin-like"/>
    <property type="match status" value="1"/>
</dbReference>